<comment type="caution">
    <text evidence="1">The sequence shown here is derived from an EMBL/GenBank/DDBJ whole genome shotgun (WGS) entry which is preliminary data.</text>
</comment>
<sequence>MPETEAPADPWSALLPGQELVPSYLTSRFAAQYRVIVDVLLAEQDTSLTGLSYDEVAAGGV</sequence>
<name>A0A9W6VBJ0_9PSEU</name>
<keyword evidence="2" id="KW-1185">Reference proteome</keyword>
<gene>
    <name evidence="1" type="ORF">Aglo03_48550</name>
</gene>
<dbReference type="AlphaFoldDB" id="A0A9W6VBJ0"/>
<proteinExistence type="predicted"/>
<organism evidence="1 2">
    <name type="scientific">Actinokineospora globicatena</name>
    <dbReference type="NCBI Taxonomy" id="103729"/>
    <lineage>
        <taxon>Bacteria</taxon>
        <taxon>Bacillati</taxon>
        <taxon>Actinomycetota</taxon>
        <taxon>Actinomycetes</taxon>
        <taxon>Pseudonocardiales</taxon>
        <taxon>Pseudonocardiaceae</taxon>
        <taxon>Actinokineospora</taxon>
    </lineage>
</organism>
<dbReference type="Proteomes" id="UP001165042">
    <property type="component" value="Unassembled WGS sequence"/>
</dbReference>
<accession>A0A9W6VBJ0</accession>
<reference evidence="1" key="1">
    <citation type="submission" date="2023-02" db="EMBL/GenBank/DDBJ databases">
        <title>Actinokineospora globicatena NBRC 15670.</title>
        <authorList>
            <person name="Ichikawa N."/>
            <person name="Sato H."/>
            <person name="Tonouchi N."/>
        </authorList>
    </citation>
    <scope>NUCLEOTIDE SEQUENCE</scope>
    <source>
        <strain evidence="1">NBRC 15670</strain>
    </source>
</reference>
<evidence type="ECO:0000313" key="1">
    <source>
        <dbReference type="EMBL" id="GLW94039.1"/>
    </source>
</evidence>
<dbReference type="EMBL" id="BSSD01000008">
    <property type="protein sequence ID" value="GLW94039.1"/>
    <property type="molecule type" value="Genomic_DNA"/>
</dbReference>
<evidence type="ECO:0000313" key="2">
    <source>
        <dbReference type="Proteomes" id="UP001165042"/>
    </source>
</evidence>
<protein>
    <submittedName>
        <fullName evidence="1">Uncharacterized protein</fullName>
    </submittedName>
</protein>